<dbReference type="Proteomes" id="UP001165289">
    <property type="component" value="Unassembled WGS sequence"/>
</dbReference>
<dbReference type="PROSITE" id="PS50821">
    <property type="entry name" value="PAZ"/>
    <property type="match status" value="1"/>
</dbReference>
<proteinExistence type="evidence at transcript level"/>
<gene>
    <name evidence="5" type="ORF">LOD99_15242</name>
</gene>
<dbReference type="PROSITE" id="PS50822">
    <property type="entry name" value="PIWI"/>
    <property type="match status" value="1"/>
</dbReference>
<reference evidence="4" key="1">
    <citation type="submission" date="2016-05" db="EMBL/GenBank/DDBJ databases">
        <title>The stepping stone for understanding somatic and germ lines origins.</title>
        <authorList>
            <person name="Fierro-Constain L."/>
            <person name="Schenkelaars Q."/>
            <person name="Gazave E."/>
            <person name="Haguenauer A."/>
            <person name="Ereskovsky A."/>
            <person name="Borchiellini C."/>
        </authorList>
    </citation>
    <scope>NUCLEOTIDE SEQUENCE</scope>
</reference>
<dbReference type="AlphaFoldDB" id="A0A1W5RS65"/>
<dbReference type="OrthoDB" id="10252740at2759"/>
<protein>
    <submittedName>
        <fullName evidence="4">Argonaute 2</fullName>
    </submittedName>
</protein>
<feature type="domain" description="PAZ" evidence="2">
    <location>
        <begin position="263"/>
        <end position="374"/>
    </location>
</feature>
<evidence type="ECO:0000313" key="5">
    <source>
        <dbReference type="EMBL" id="KAI6658442.1"/>
    </source>
</evidence>
<dbReference type="InterPro" id="IPR014811">
    <property type="entry name" value="ArgoL1"/>
</dbReference>
<dbReference type="InterPro" id="IPR036085">
    <property type="entry name" value="PAZ_dom_sf"/>
</dbReference>
<comment type="similarity">
    <text evidence="1">Belongs to the argonaute family.</text>
</comment>
<dbReference type="EMBL" id="KX216830">
    <property type="protein sequence ID" value="AQX83035.1"/>
    <property type="molecule type" value="mRNA"/>
</dbReference>
<evidence type="ECO:0000256" key="1">
    <source>
        <dbReference type="RuleBase" id="RU361178"/>
    </source>
</evidence>
<evidence type="ECO:0000313" key="6">
    <source>
        <dbReference type="Proteomes" id="UP001165289"/>
    </source>
</evidence>
<sequence>MSQGATASPPPLTPSLLPPIPISSTMGISASNYFPPPRPKNGYGTVGRVIPLRLNYFPIQIPHLTIQMYHIDVFNDSLKSEDKSVTQKFICKAVINSLLRNFQSDFPGEKPVYDGQAILYTKKPLWGNTTTREYKNVDWLDTENGDKKRSHRVVFTHVATIDLSMIQEFIDRNKPYLTAVDRQEDFDRGRTAIQAIEVIMRQLPQSKHVTVGRNFYFDPGQNPPNLGEGCDIWEGYFQSLRPGQWKPFINIDTAVAGMMKDMNLIDFICDAVNVQNPREAMRKINVLQRVLCNLKVATKHLGFRRVYKINNSAKKVFGKEASSVKFKPGEGPDTTIEKYFMQKYKIKLDFPDLPCVLVGNKGTAIPMELCTVVKGQHKIGKLTGDQTANIIRYAAKPAFDKEKVIQQIASREIVIKDPLLAHYGIQPSNRMIEVEGRVLDTPIINYNNKTLNPRDGSWNLMGVVFSNGKSMDSWGIIDFVGLHRDKCDHFIYELQDVGGNSGMRIQKPLFINAPRINAREDEFRKKELIRKELESVYRSNSRLQMIVVFINAKPFPLENREMYGHIKRVCDSELGINSQCIKDKNLFKVSKSVIANICLKMNAKLGGINHIVEMSRTPSAELFKRPIMFLGADVAHPGPGTDQFTPSIAAMVGSLDSKLAKYLSCVRFQKHSRSIVDKIVSNQPLKRKERLEMIDKFEEMAYEILLGFQQFCKGHLPERIIYYRDGVSEGQFIQVLDWELKALRKACKRFHADNPGYEPAITLVCVQKRQHLRMFCADRRDQVGRGGNVPPGTCVDREVTHNLEFDFFLCSHFGLQGTSRPSHYHVLWDENSFDANSLQALTYQLCHTYARCTKAVSLPAPVYYAHWVAKRAAMSATFREDDSSSVSSGSSGDLEKWDQMRKPMLIEKGLMYWA</sequence>
<evidence type="ECO:0000313" key="4">
    <source>
        <dbReference type="EMBL" id="AQX83035.1"/>
    </source>
</evidence>
<dbReference type="Pfam" id="PF08699">
    <property type="entry name" value="ArgoL1"/>
    <property type="match status" value="1"/>
</dbReference>
<reference evidence="5 6" key="3">
    <citation type="journal article" date="2023" name="BMC Biol.">
        <title>The compact genome of the sponge Oopsacas minuta (Hexactinellida) is lacking key metazoan core genes.</title>
        <authorList>
            <person name="Santini S."/>
            <person name="Schenkelaars Q."/>
            <person name="Jourda C."/>
            <person name="Duchesne M."/>
            <person name="Belahbib H."/>
            <person name="Rocher C."/>
            <person name="Selva M."/>
            <person name="Riesgo A."/>
            <person name="Vervoort M."/>
            <person name="Leys S.P."/>
            <person name="Kodjabachian L."/>
            <person name="Le Bivic A."/>
            <person name="Borchiellini C."/>
            <person name="Claverie J.M."/>
            <person name="Renard E."/>
        </authorList>
    </citation>
    <scope>NUCLEOTIDE SEQUENCE [LARGE SCALE GENOMIC DNA]</scope>
    <source>
        <strain evidence="5">SPO-2</strain>
    </source>
</reference>
<dbReference type="InterPro" id="IPR036397">
    <property type="entry name" value="RNaseH_sf"/>
</dbReference>
<dbReference type="PANTHER" id="PTHR22891">
    <property type="entry name" value="EUKARYOTIC TRANSLATION INITIATION FACTOR 2C"/>
    <property type="match status" value="1"/>
</dbReference>
<dbReference type="SMART" id="SM00949">
    <property type="entry name" value="PAZ"/>
    <property type="match status" value="1"/>
</dbReference>
<dbReference type="InterPro" id="IPR003100">
    <property type="entry name" value="PAZ_dom"/>
</dbReference>
<name>A0A1W5RS65_9METZ</name>
<evidence type="ECO:0000259" key="2">
    <source>
        <dbReference type="PROSITE" id="PS50821"/>
    </source>
</evidence>
<dbReference type="SMART" id="SM00950">
    <property type="entry name" value="Piwi"/>
    <property type="match status" value="1"/>
</dbReference>
<reference evidence="5" key="2">
    <citation type="submission" date="2022-02" db="EMBL/GenBank/DDBJ databases">
        <authorList>
            <person name="Santini S."/>
            <person name="Jourda C."/>
            <person name="Belahbib H."/>
            <person name="Rocher C."/>
            <person name="Selva M."/>
            <person name="Borchiellini C."/>
            <person name="Renard E."/>
        </authorList>
    </citation>
    <scope>NUCLEOTIDE SEQUENCE</scope>
    <source>
        <strain evidence="5">SPO-2</strain>
    </source>
</reference>
<organism evidence="4">
    <name type="scientific">Oopsacas minuta</name>
    <dbReference type="NCBI Taxonomy" id="111878"/>
    <lineage>
        <taxon>Eukaryota</taxon>
        <taxon>Metazoa</taxon>
        <taxon>Porifera</taxon>
        <taxon>Hexactinellida</taxon>
        <taxon>Hexasterophora</taxon>
        <taxon>Lyssacinosida</taxon>
        <taxon>Leucopsacidae</taxon>
        <taxon>Oopsacas</taxon>
    </lineage>
</organism>
<evidence type="ECO:0000259" key="3">
    <source>
        <dbReference type="PROSITE" id="PS50822"/>
    </source>
</evidence>
<dbReference type="GO" id="GO:0003723">
    <property type="term" value="F:RNA binding"/>
    <property type="evidence" value="ECO:0007669"/>
    <property type="project" value="InterPro"/>
</dbReference>
<dbReference type="Pfam" id="PF16486">
    <property type="entry name" value="ArgoN"/>
    <property type="match status" value="1"/>
</dbReference>
<dbReference type="SUPFAM" id="SSF101690">
    <property type="entry name" value="PAZ domain"/>
    <property type="match status" value="1"/>
</dbReference>
<dbReference type="InterPro" id="IPR012337">
    <property type="entry name" value="RNaseH-like_sf"/>
</dbReference>
<dbReference type="SUPFAM" id="SSF53098">
    <property type="entry name" value="Ribonuclease H-like"/>
    <property type="match status" value="1"/>
</dbReference>
<dbReference type="InterPro" id="IPR045246">
    <property type="entry name" value="Piwi_ago-like"/>
</dbReference>
<keyword evidence="6" id="KW-1185">Reference proteome</keyword>
<dbReference type="CDD" id="cd02846">
    <property type="entry name" value="PAZ_argonaute_like"/>
    <property type="match status" value="1"/>
</dbReference>
<dbReference type="Gene3D" id="3.30.420.10">
    <property type="entry name" value="Ribonuclease H-like superfamily/Ribonuclease H"/>
    <property type="match status" value="1"/>
</dbReference>
<dbReference type="Gene3D" id="2.170.260.10">
    <property type="entry name" value="paz domain"/>
    <property type="match status" value="1"/>
</dbReference>
<dbReference type="Pfam" id="PF02170">
    <property type="entry name" value="PAZ"/>
    <property type="match status" value="1"/>
</dbReference>
<feature type="domain" description="Piwi" evidence="3">
    <location>
        <begin position="545"/>
        <end position="877"/>
    </location>
</feature>
<dbReference type="Pfam" id="PF02171">
    <property type="entry name" value="Piwi"/>
    <property type="match status" value="1"/>
</dbReference>
<accession>A0A1W5RS65</accession>
<dbReference type="Gene3D" id="3.40.50.2300">
    <property type="match status" value="1"/>
</dbReference>
<dbReference type="EMBL" id="JAKMXF010000088">
    <property type="protein sequence ID" value="KAI6658442.1"/>
    <property type="molecule type" value="Genomic_DNA"/>
</dbReference>
<dbReference type="SMART" id="SM01163">
    <property type="entry name" value="DUF1785"/>
    <property type="match status" value="1"/>
</dbReference>
<dbReference type="InterPro" id="IPR032474">
    <property type="entry name" value="Argonaute_N"/>
</dbReference>
<dbReference type="CDD" id="cd04657">
    <property type="entry name" value="Piwi_ago-like"/>
    <property type="match status" value="1"/>
</dbReference>
<dbReference type="InterPro" id="IPR003165">
    <property type="entry name" value="Piwi"/>
</dbReference>